<dbReference type="Proteomes" id="UP001211907">
    <property type="component" value="Unassembled WGS sequence"/>
</dbReference>
<organism evidence="2 3">
    <name type="scientific">Physocladia obscura</name>
    <dbReference type="NCBI Taxonomy" id="109957"/>
    <lineage>
        <taxon>Eukaryota</taxon>
        <taxon>Fungi</taxon>
        <taxon>Fungi incertae sedis</taxon>
        <taxon>Chytridiomycota</taxon>
        <taxon>Chytridiomycota incertae sedis</taxon>
        <taxon>Chytridiomycetes</taxon>
        <taxon>Chytridiales</taxon>
        <taxon>Chytriomycetaceae</taxon>
        <taxon>Physocladia</taxon>
    </lineage>
</organism>
<feature type="transmembrane region" description="Helical" evidence="1">
    <location>
        <begin position="103"/>
        <end position="121"/>
    </location>
</feature>
<keyword evidence="1" id="KW-1133">Transmembrane helix</keyword>
<proteinExistence type="predicted"/>
<feature type="transmembrane region" description="Helical" evidence="1">
    <location>
        <begin position="51"/>
        <end position="76"/>
    </location>
</feature>
<protein>
    <submittedName>
        <fullName evidence="2">Uncharacterized protein</fullName>
    </submittedName>
</protein>
<evidence type="ECO:0000313" key="3">
    <source>
        <dbReference type="Proteomes" id="UP001211907"/>
    </source>
</evidence>
<evidence type="ECO:0000256" key="1">
    <source>
        <dbReference type="SAM" id="Phobius"/>
    </source>
</evidence>
<dbReference type="EMBL" id="JADGJH010001333">
    <property type="protein sequence ID" value="KAJ3114879.1"/>
    <property type="molecule type" value="Genomic_DNA"/>
</dbReference>
<keyword evidence="1" id="KW-0812">Transmembrane</keyword>
<comment type="caution">
    <text evidence="2">The sequence shown here is derived from an EMBL/GenBank/DDBJ whole genome shotgun (WGS) entry which is preliminary data.</text>
</comment>
<keyword evidence="3" id="KW-1185">Reference proteome</keyword>
<dbReference type="AlphaFoldDB" id="A0AAD5XET6"/>
<accession>A0AAD5XET6</accession>
<name>A0AAD5XET6_9FUNG</name>
<feature type="transmembrane region" description="Helical" evidence="1">
    <location>
        <begin position="6"/>
        <end position="30"/>
    </location>
</feature>
<reference evidence="2" key="1">
    <citation type="submission" date="2020-05" db="EMBL/GenBank/DDBJ databases">
        <title>Phylogenomic resolution of chytrid fungi.</title>
        <authorList>
            <person name="Stajich J.E."/>
            <person name="Amses K."/>
            <person name="Simmons R."/>
            <person name="Seto K."/>
            <person name="Myers J."/>
            <person name="Bonds A."/>
            <person name="Quandt C.A."/>
            <person name="Barry K."/>
            <person name="Liu P."/>
            <person name="Grigoriev I."/>
            <person name="Longcore J.E."/>
            <person name="James T.Y."/>
        </authorList>
    </citation>
    <scope>NUCLEOTIDE SEQUENCE</scope>
    <source>
        <strain evidence="2">JEL0513</strain>
    </source>
</reference>
<gene>
    <name evidence="2" type="ORF">HK100_001528</name>
</gene>
<evidence type="ECO:0000313" key="2">
    <source>
        <dbReference type="EMBL" id="KAJ3114879.1"/>
    </source>
</evidence>
<sequence>MASLFSLLTLFVLTVEIIVYLLSLVSPTFLRASQRRTLVKTLRGVSKVKNAQFIFSAAASIVAALFAESLVALVYLSKSEPGLSYSEKTGFHYQIKVLRAEKHFITSLFTVVMALVVFMRLREKNNYIKLLEKYESKPEGEDATPESLKSKKAE</sequence>
<keyword evidence="1" id="KW-0472">Membrane</keyword>